<dbReference type="Pfam" id="PF01040">
    <property type="entry name" value="UbiA"/>
    <property type="match status" value="1"/>
</dbReference>
<dbReference type="Gene3D" id="1.20.120.1780">
    <property type="entry name" value="UbiA prenyltransferase"/>
    <property type="match status" value="1"/>
</dbReference>
<dbReference type="CDD" id="cd13960">
    <property type="entry name" value="PT_UbiA_HPT1"/>
    <property type="match status" value="1"/>
</dbReference>
<dbReference type="EMBL" id="WOCE01000004">
    <property type="protein sequence ID" value="KAE9615642.1"/>
    <property type="molecule type" value="Genomic_DNA"/>
</dbReference>
<name>A0A6A4QQA6_LUPAL</name>
<evidence type="ECO:0000256" key="6">
    <source>
        <dbReference type="ARBA" id="ARBA00022692"/>
    </source>
</evidence>
<evidence type="ECO:0000256" key="10">
    <source>
        <dbReference type="SAM" id="Phobius"/>
    </source>
</evidence>
<evidence type="ECO:0000256" key="7">
    <source>
        <dbReference type="ARBA" id="ARBA00022946"/>
    </source>
</evidence>
<keyword evidence="9 10" id="KW-0472">Membrane</keyword>
<evidence type="ECO:0000256" key="2">
    <source>
        <dbReference type="ARBA" id="ARBA00005985"/>
    </source>
</evidence>
<evidence type="ECO:0000256" key="1">
    <source>
        <dbReference type="ARBA" id="ARBA00004508"/>
    </source>
</evidence>
<evidence type="ECO:0000313" key="12">
    <source>
        <dbReference type="Proteomes" id="UP000447434"/>
    </source>
</evidence>
<dbReference type="InterPro" id="IPR044878">
    <property type="entry name" value="UbiA_sf"/>
</dbReference>
<organism evidence="11 12">
    <name type="scientific">Lupinus albus</name>
    <name type="common">White lupine</name>
    <name type="synonym">Lupinus termis</name>
    <dbReference type="NCBI Taxonomy" id="3870"/>
    <lineage>
        <taxon>Eukaryota</taxon>
        <taxon>Viridiplantae</taxon>
        <taxon>Streptophyta</taxon>
        <taxon>Embryophyta</taxon>
        <taxon>Tracheophyta</taxon>
        <taxon>Spermatophyta</taxon>
        <taxon>Magnoliopsida</taxon>
        <taxon>eudicotyledons</taxon>
        <taxon>Gunneridae</taxon>
        <taxon>Pentapetalae</taxon>
        <taxon>rosids</taxon>
        <taxon>fabids</taxon>
        <taxon>Fabales</taxon>
        <taxon>Fabaceae</taxon>
        <taxon>Papilionoideae</taxon>
        <taxon>50 kb inversion clade</taxon>
        <taxon>genistoids sensu lato</taxon>
        <taxon>core genistoids</taxon>
        <taxon>Genisteae</taxon>
        <taxon>Lupinus</taxon>
    </lineage>
</organism>
<feature type="transmembrane region" description="Helical" evidence="10">
    <location>
        <begin position="257"/>
        <end position="279"/>
    </location>
</feature>
<evidence type="ECO:0000256" key="8">
    <source>
        <dbReference type="ARBA" id="ARBA00022989"/>
    </source>
</evidence>
<dbReference type="PANTHER" id="PTHR43009">
    <property type="entry name" value="HOMOGENTISATE SOLANESYLTRANSFERASE, CHLOROPLASTIC"/>
    <property type="match status" value="1"/>
</dbReference>
<sequence length="417" mass="47157">MASMLCASIYGVSSIKTEGAIIYILGESYLRSKQYGKNHYASSYVPTLWHKTGKIQKERCVMMSSPHHNLEHVYKVNNGGFTCQETQRRYDIVKATSKHSFEYGPQFQDTKSISEAVKNEFDIFYRFIRPYTAIPAAMAVTSVSLLAIQKLSDLSPIFFIGWFKLLVASFFMNVFHCGFNQMCDIEIDKINKPHLPLASGEWSYTKSVIVVASSLFLCFFLAWIEGSWPLFWGFLAAATLTAVYSVDLPLMRWKKSALLAATNIISNAALVGPLGYYFHMQTRVFNRPATFPRPLIFCVAILSLYFLVVSLFKDIPDTEGDKEYGVQSLSVILGRKRVFWICISLLQMAYGGTILAGAASPFLWSKLATGLGHGILALTVWYRSKSVDLKSNDSIQSFYKFIWKLISVELFLIPLFR</sequence>
<dbReference type="OrthoDB" id="10282019at2759"/>
<reference evidence="12" key="1">
    <citation type="journal article" date="2020" name="Nat. Commun.">
        <title>Genome sequence of the cluster root forming white lupin.</title>
        <authorList>
            <person name="Hufnagel B."/>
            <person name="Marques A."/>
            <person name="Soriano A."/>
            <person name="Marques L."/>
            <person name="Divol F."/>
            <person name="Doumas P."/>
            <person name="Sallet E."/>
            <person name="Mancinotti D."/>
            <person name="Carrere S."/>
            <person name="Marande W."/>
            <person name="Arribat S."/>
            <person name="Keller J."/>
            <person name="Huneau C."/>
            <person name="Blein T."/>
            <person name="Aime D."/>
            <person name="Laguerre M."/>
            <person name="Taylor J."/>
            <person name="Schubert V."/>
            <person name="Nelson M."/>
            <person name="Geu-Flores F."/>
            <person name="Crespi M."/>
            <person name="Gallardo-Guerrero K."/>
            <person name="Delaux P.-M."/>
            <person name="Salse J."/>
            <person name="Berges H."/>
            <person name="Guyot R."/>
            <person name="Gouzy J."/>
            <person name="Peret B."/>
        </authorList>
    </citation>
    <scope>NUCLEOTIDE SEQUENCE [LARGE SCALE GENOMIC DNA]</scope>
    <source>
        <strain evidence="12">cv. Amiga</strain>
    </source>
</reference>
<comment type="caution">
    <text evidence="11">The sequence shown here is derived from an EMBL/GenBank/DDBJ whole genome shotgun (WGS) entry which is preliminary data.</text>
</comment>
<evidence type="ECO:0000313" key="11">
    <source>
        <dbReference type="EMBL" id="KAE9615642.1"/>
    </source>
</evidence>
<accession>A0A6A4QQA6</accession>
<dbReference type="GO" id="GO:0031969">
    <property type="term" value="C:chloroplast membrane"/>
    <property type="evidence" value="ECO:0007669"/>
    <property type="project" value="UniProtKB-SubCell"/>
</dbReference>
<gene>
    <name evidence="11" type="ORF">Lalb_Chr04g0257501</name>
</gene>
<feature type="transmembrane region" description="Helical" evidence="10">
    <location>
        <begin position="128"/>
        <end position="148"/>
    </location>
</feature>
<feature type="transmembrane region" description="Helical" evidence="10">
    <location>
        <begin position="291"/>
        <end position="312"/>
    </location>
</feature>
<dbReference type="Gene3D" id="1.10.357.140">
    <property type="entry name" value="UbiA prenyltransferase"/>
    <property type="match status" value="1"/>
</dbReference>
<keyword evidence="3" id="KW-0150">Chloroplast</keyword>
<keyword evidence="8 10" id="KW-1133">Transmembrane helix</keyword>
<feature type="transmembrane region" description="Helical" evidence="10">
    <location>
        <begin position="154"/>
        <end position="175"/>
    </location>
</feature>
<dbReference type="Proteomes" id="UP000447434">
    <property type="component" value="Chromosome 4"/>
</dbReference>
<keyword evidence="5 11" id="KW-0808">Transferase</keyword>
<dbReference type="PANTHER" id="PTHR43009:SF6">
    <property type="entry name" value="HOMOGENTISATE PHYTYLTRANSFERASE 1, CHLOROPLASTIC"/>
    <property type="match status" value="1"/>
</dbReference>
<feature type="transmembrane region" description="Helical" evidence="10">
    <location>
        <begin position="207"/>
        <end position="224"/>
    </location>
</feature>
<keyword evidence="12" id="KW-1185">Reference proteome</keyword>
<feature type="transmembrane region" description="Helical" evidence="10">
    <location>
        <begin position="338"/>
        <end position="357"/>
    </location>
</feature>
<comment type="similarity">
    <text evidence="2">Belongs to the UbiA prenyltransferase family.</text>
</comment>
<proteinExistence type="inferred from homology"/>
<dbReference type="InterPro" id="IPR000537">
    <property type="entry name" value="UbiA_prenyltransferase"/>
</dbReference>
<evidence type="ECO:0000256" key="5">
    <source>
        <dbReference type="ARBA" id="ARBA00022679"/>
    </source>
</evidence>
<evidence type="ECO:0000256" key="3">
    <source>
        <dbReference type="ARBA" id="ARBA00022528"/>
    </source>
</evidence>
<dbReference type="InterPro" id="IPR044502">
    <property type="entry name" value="AtHST-like"/>
</dbReference>
<feature type="transmembrane region" description="Helical" evidence="10">
    <location>
        <begin position="230"/>
        <end position="250"/>
    </location>
</feature>
<comment type="subcellular location">
    <subcellularLocation>
        <location evidence="1">Plastid</location>
        <location evidence="1">Chloroplast membrane</location>
        <topology evidence="1">Multi-pass membrane protein</topology>
    </subcellularLocation>
</comment>
<dbReference type="AlphaFoldDB" id="A0A6A4QQA6"/>
<evidence type="ECO:0000256" key="4">
    <source>
        <dbReference type="ARBA" id="ARBA00022640"/>
    </source>
</evidence>
<keyword evidence="7" id="KW-0809">Transit peptide</keyword>
<keyword evidence="6 10" id="KW-0812">Transmembrane</keyword>
<keyword evidence="4" id="KW-0934">Plastid</keyword>
<dbReference type="GO" id="GO:0004659">
    <property type="term" value="F:prenyltransferase activity"/>
    <property type="evidence" value="ECO:0007669"/>
    <property type="project" value="InterPro"/>
</dbReference>
<protein>
    <submittedName>
        <fullName evidence="11">Putative naringenin 8-dimethylallyltransferase</fullName>
    </submittedName>
</protein>
<evidence type="ECO:0000256" key="9">
    <source>
        <dbReference type="ARBA" id="ARBA00023136"/>
    </source>
</evidence>